<evidence type="ECO:0000256" key="1">
    <source>
        <dbReference type="SAM" id="Coils"/>
    </source>
</evidence>
<organism evidence="2 3">
    <name type="scientific">Euplotes crassus</name>
    <dbReference type="NCBI Taxonomy" id="5936"/>
    <lineage>
        <taxon>Eukaryota</taxon>
        <taxon>Sar</taxon>
        <taxon>Alveolata</taxon>
        <taxon>Ciliophora</taxon>
        <taxon>Intramacronucleata</taxon>
        <taxon>Spirotrichea</taxon>
        <taxon>Hypotrichia</taxon>
        <taxon>Euplotida</taxon>
        <taxon>Euplotidae</taxon>
        <taxon>Moneuplotes</taxon>
    </lineage>
</organism>
<dbReference type="AlphaFoldDB" id="A0AAD1XU08"/>
<comment type="caution">
    <text evidence="2">The sequence shown here is derived from an EMBL/GenBank/DDBJ whole genome shotgun (WGS) entry which is preliminary data.</text>
</comment>
<proteinExistence type="predicted"/>
<dbReference type="EMBL" id="CAMPGE010020750">
    <property type="protein sequence ID" value="CAI2378957.1"/>
    <property type="molecule type" value="Genomic_DNA"/>
</dbReference>
<protein>
    <submittedName>
        <fullName evidence="2">Uncharacterized protein</fullName>
    </submittedName>
</protein>
<reference evidence="2" key="1">
    <citation type="submission" date="2023-07" db="EMBL/GenBank/DDBJ databases">
        <authorList>
            <consortium name="AG Swart"/>
            <person name="Singh M."/>
            <person name="Singh A."/>
            <person name="Seah K."/>
            <person name="Emmerich C."/>
        </authorList>
    </citation>
    <scope>NUCLEOTIDE SEQUENCE</scope>
    <source>
        <strain evidence="2">DP1</strain>
    </source>
</reference>
<accession>A0AAD1XU08</accession>
<gene>
    <name evidence="2" type="ORF">ECRASSUSDP1_LOCUS20359</name>
</gene>
<name>A0AAD1XU08_EUPCR</name>
<dbReference type="Proteomes" id="UP001295684">
    <property type="component" value="Unassembled WGS sequence"/>
</dbReference>
<feature type="coiled-coil region" evidence="1">
    <location>
        <begin position="82"/>
        <end position="109"/>
    </location>
</feature>
<evidence type="ECO:0000313" key="3">
    <source>
        <dbReference type="Proteomes" id="UP001295684"/>
    </source>
</evidence>
<keyword evidence="1" id="KW-0175">Coiled coil</keyword>
<sequence length="163" mass="19656">MSFTNRLRESHRRYRSEEDILKDEHLRKLSLLLDVKSINIDESSTQLKLVKEINKNWRNNFIEDATKILKLKRRKKCEKDLIKKLSIKNSKIQDKIDQTLEEIKEVEANTSLLNYKLKMAELKKTRTVKARTPVTKDDRFEKQMTKIYKRCMTVRGNEYFYKN</sequence>
<keyword evidence="3" id="KW-1185">Reference proteome</keyword>
<evidence type="ECO:0000313" key="2">
    <source>
        <dbReference type="EMBL" id="CAI2378957.1"/>
    </source>
</evidence>